<evidence type="ECO:0000256" key="1">
    <source>
        <dbReference type="SAM" id="MobiDB-lite"/>
    </source>
</evidence>
<evidence type="ECO:0000313" key="3">
    <source>
        <dbReference type="EMBL" id="KAL3683555.1"/>
    </source>
</evidence>
<dbReference type="AlphaFoldDB" id="A0ABD3GZH4"/>
<feature type="region of interest" description="Disordered" evidence="1">
    <location>
        <begin position="148"/>
        <end position="172"/>
    </location>
</feature>
<dbReference type="PANTHER" id="PTHR21860:SF2">
    <property type="entry name" value="GENERAL TRANSCRIPTION FACTOR 3C POLYPEPTIDE 6"/>
    <property type="match status" value="1"/>
</dbReference>
<name>A0ABD3GZH4_9MARC</name>
<sequence>MHGLFTRIRFGVVAIAETIDEVVLHGQNFEGATAPRVLPGRVTHAFNLVQSHQFSSIGVRMAQFASEPLVSTKETAKARKQGMEDEEEEYVMLDLSQIFHGASLPPNCSYTLSGLDTMNPVLTLGDDLKLIGEYEETVGTILVFTESEEEVPREERKRGINDNRPRKRTSNFCKTERKLKFMIMDEDERKEEKK</sequence>
<dbReference type="EMBL" id="JBJQOH010000006">
    <property type="protein sequence ID" value="KAL3683555.1"/>
    <property type="molecule type" value="Genomic_DNA"/>
</dbReference>
<protein>
    <recommendedName>
        <fullName evidence="2">Transcription factor TFIIIC triple barrel domain-containing protein</fullName>
    </recommendedName>
</protein>
<accession>A0ABD3GZH4</accession>
<evidence type="ECO:0000313" key="4">
    <source>
        <dbReference type="Proteomes" id="UP001633002"/>
    </source>
</evidence>
<dbReference type="Proteomes" id="UP001633002">
    <property type="component" value="Unassembled WGS sequence"/>
</dbReference>
<dbReference type="Gene3D" id="2.60.40.4370">
    <property type="match status" value="1"/>
</dbReference>
<dbReference type="InterPro" id="IPR019481">
    <property type="entry name" value="TFIIIC_triple_barrel"/>
</dbReference>
<dbReference type="Pfam" id="PF10419">
    <property type="entry name" value="TFIIIC_sub6"/>
    <property type="match status" value="1"/>
</dbReference>
<comment type="caution">
    <text evidence="3">The sequence shown here is derived from an EMBL/GenBank/DDBJ whole genome shotgun (WGS) entry which is preliminary data.</text>
</comment>
<proteinExistence type="predicted"/>
<dbReference type="PANTHER" id="PTHR21860">
    <property type="entry name" value="TRANSCRIPTION INITIATION FACTOR IIIC TFIIIC , POLYPEPTIDE 6-RELATED"/>
    <property type="match status" value="1"/>
</dbReference>
<keyword evidence="4" id="KW-1185">Reference proteome</keyword>
<gene>
    <name evidence="3" type="ORF">R1sor_001577</name>
</gene>
<dbReference type="InterPro" id="IPR042771">
    <property type="entry name" value="GTF3C6-like"/>
</dbReference>
<evidence type="ECO:0000259" key="2">
    <source>
        <dbReference type="Pfam" id="PF10419"/>
    </source>
</evidence>
<feature type="compositionally biased region" description="Basic and acidic residues" evidence="1">
    <location>
        <begin position="153"/>
        <end position="164"/>
    </location>
</feature>
<reference evidence="3 4" key="1">
    <citation type="submission" date="2024-09" db="EMBL/GenBank/DDBJ databases">
        <title>Chromosome-scale assembly of Riccia sorocarpa.</title>
        <authorList>
            <person name="Paukszto L."/>
        </authorList>
    </citation>
    <scope>NUCLEOTIDE SEQUENCE [LARGE SCALE GENOMIC DNA]</scope>
    <source>
        <strain evidence="3">LP-2024</strain>
        <tissue evidence="3">Aerial parts of the thallus</tissue>
    </source>
</reference>
<feature type="domain" description="Transcription factor TFIIIC triple barrel" evidence="2">
    <location>
        <begin position="85"/>
        <end position="181"/>
    </location>
</feature>
<organism evidence="3 4">
    <name type="scientific">Riccia sorocarpa</name>
    <dbReference type="NCBI Taxonomy" id="122646"/>
    <lineage>
        <taxon>Eukaryota</taxon>
        <taxon>Viridiplantae</taxon>
        <taxon>Streptophyta</taxon>
        <taxon>Embryophyta</taxon>
        <taxon>Marchantiophyta</taxon>
        <taxon>Marchantiopsida</taxon>
        <taxon>Marchantiidae</taxon>
        <taxon>Marchantiales</taxon>
        <taxon>Ricciaceae</taxon>
        <taxon>Riccia</taxon>
    </lineage>
</organism>